<dbReference type="EMBL" id="JRHC01000002">
    <property type="protein sequence ID" value="KJF43558.1"/>
    <property type="molecule type" value="Genomic_DNA"/>
</dbReference>
<gene>
    <name evidence="1" type="ORF">LH29_10545</name>
</gene>
<protein>
    <submittedName>
        <fullName evidence="1">Uncharacterized protein</fullName>
    </submittedName>
</protein>
<dbReference type="AlphaFoldDB" id="A0A0D8JCM2"/>
<dbReference type="STRING" id="1544798.LH29_10545"/>
<dbReference type="Gene3D" id="2.160.20.10">
    <property type="entry name" value="Single-stranded right-handed beta-helix, Pectin lyase-like"/>
    <property type="match status" value="1"/>
</dbReference>
<keyword evidence="2" id="KW-1185">Reference proteome</keyword>
<dbReference type="InterPro" id="IPR012334">
    <property type="entry name" value="Pectin_lyas_fold"/>
</dbReference>
<dbReference type="PATRIC" id="fig|1544798.3.peg.2261"/>
<evidence type="ECO:0000313" key="1">
    <source>
        <dbReference type="EMBL" id="KJF43558.1"/>
    </source>
</evidence>
<dbReference type="RefSeq" id="WP_052670758.1">
    <property type="nucleotide sequence ID" value="NZ_JRHC01000002.1"/>
</dbReference>
<name>A0A0D8JCM2_9BACT</name>
<evidence type="ECO:0000313" key="2">
    <source>
        <dbReference type="Proteomes" id="UP000032544"/>
    </source>
</evidence>
<dbReference type="Proteomes" id="UP000032544">
    <property type="component" value="Unassembled WGS sequence"/>
</dbReference>
<dbReference type="InterPro" id="IPR011050">
    <property type="entry name" value="Pectin_lyase_fold/virulence"/>
</dbReference>
<dbReference type="OrthoDB" id="624837at2"/>
<organism evidence="1 2">
    <name type="scientific">Draconibacterium sediminis</name>
    <dbReference type="NCBI Taxonomy" id="1544798"/>
    <lineage>
        <taxon>Bacteria</taxon>
        <taxon>Pseudomonadati</taxon>
        <taxon>Bacteroidota</taxon>
        <taxon>Bacteroidia</taxon>
        <taxon>Marinilabiliales</taxon>
        <taxon>Prolixibacteraceae</taxon>
        <taxon>Draconibacterium</taxon>
    </lineage>
</organism>
<comment type="caution">
    <text evidence="1">The sequence shown here is derived from an EMBL/GenBank/DDBJ whole genome shotgun (WGS) entry which is preliminary data.</text>
</comment>
<dbReference type="SUPFAM" id="SSF51126">
    <property type="entry name" value="Pectin lyase-like"/>
    <property type="match status" value="1"/>
</dbReference>
<sequence length="543" mass="59170">MKKISLLILLPIVLGLSVVSFVTKGQSHLNSNSERISSQWVFYNDSGKLNYKRLPAGDQIMDFSHAGYLGGGVMLPDLPVKITVSPSGDDDTENIQKAIDAVSEMPLFGDFRGTVLLAPGEYTISKTISIEKSGVVLRGSGSGLSGNEKSTLRLSGDPFNALSISENSAHHNNSKKEESNLVYTKISNKYVPSGANSFSVEDASLFQVGDLIVIRKPVTESWVKFMQMNDLVRDGKPQTWLTVGSDLITERRITEISDNKITVDVPLSDSYDLDYLNSPGVVVEKGMTRSPVKQSGIEHLNIVSPLQSISHTKSHFTALRINGEDCWAKDLYIQETMNSVGIKGKRITVENVTVSREAPHQGASKPAEFAPNGSQVLIHRCKVIADNVWFVATGKGIPGPIVILNCDFAGNMRAESHQRWSTGMLYDNVRAKNGGIDFRNRGSMGSGHGWSMGWGIAWNCEARDYVIQNPPGAANWMIGCIGASQPMPRPFNAGPNLPEGIIDSPGVHVAPASLYLAQLNERLGRKALENIGYEIESLDHISF</sequence>
<reference evidence="1 2" key="1">
    <citation type="submission" date="2014-09" db="EMBL/GenBank/DDBJ databases">
        <title>Draft Genome Sequence of Draconibacterium sp. JN14CK-3.</title>
        <authorList>
            <person name="Dong C."/>
            <person name="Lai Q."/>
            <person name="Shao Z."/>
        </authorList>
    </citation>
    <scope>NUCLEOTIDE SEQUENCE [LARGE SCALE GENOMIC DNA]</scope>
    <source>
        <strain evidence="1 2">JN14CK-3</strain>
    </source>
</reference>
<accession>A0A0D8JCM2</accession>
<proteinExistence type="predicted"/>